<dbReference type="NCBIfam" id="TIGR00010">
    <property type="entry name" value="YchF/TatD family DNA exonuclease"/>
    <property type="match status" value="1"/>
</dbReference>
<evidence type="ECO:0000256" key="1">
    <source>
        <dbReference type="ARBA" id="ARBA00009275"/>
    </source>
</evidence>
<proteinExistence type="inferred from homology"/>
<dbReference type="Proteomes" id="UP001252270">
    <property type="component" value="Unassembled WGS sequence"/>
</dbReference>
<keyword evidence="2" id="KW-0479">Metal-binding</keyword>
<dbReference type="InterPro" id="IPR001130">
    <property type="entry name" value="TatD-like"/>
</dbReference>
<dbReference type="GO" id="GO:0016787">
    <property type="term" value="F:hydrolase activity"/>
    <property type="evidence" value="ECO:0007669"/>
    <property type="project" value="UniProtKB-KW"/>
</dbReference>
<name>A0ABU1GJS3_9GAMM</name>
<dbReference type="Pfam" id="PF01026">
    <property type="entry name" value="TatD_DNase"/>
    <property type="match status" value="1"/>
</dbReference>
<dbReference type="InterPro" id="IPR018228">
    <property type="entry name" value="DNase_TatD-rel_CS"/>
</dbReference>
<dbReference type="EC" id="3.1.-.-" evidence="4"/>
<dbReference type="PROSITE" id="PS01091">
    <property type="entry name" value="TATD_3"/>
    <property type="match status" value="1"/>
</dbReference>
<accession>A0ABU1GJS3</accession>
<dbReference type="PANTHER" id="PTHR46124:SF2">
    <property type="entry name" value="D-AMINOACYL-TRNA DEACYLASE"/>
    <property type="match status" value="1"/>
</dbReference>
<dbReference type="InterPro" id="IPR015991">
    <property type="entry name" value="TatD/YcfH-like"/>
</dbReference>
<sequence length="284" mass="31533">MFVDSHCHLDRLDPRTHGGDLAATLDAARARGVKQFLAIGVTLEEVPGVAAIAREHDDVVISAGVHPLHSVDREPEIEAIKEVAERFGAVAIGECGLDYHYLERSPETVPSREVQRERFRRQLIAATELELPVIIHTREAREETLALIREHTDPAIGGVLHCFTEDLDMAREAVRHGFYISLSGIVTFRNAEALREVARRVPLDRLLIETDSPYLAPVPHRGKPNEPTWVVEVAECIAAERGISVEEVAMQTTANFYRLFRAAAPEASAEMREILRDAGFLQGA</sequence>
<comment type="similarity">
    <text evidence="1">Belongs to the metallo-dependent hydrolases superfamily. TatD-type hydrolase family.</text>
</comment>
<evidence type="ECO:0000256" key="3">
    <source>
        <dbReference type="ARBA" id="ARBA00022801"/>
    </source>
</evidence>
<organism evidence="4 5">
    <name type="scientific">Halomonas mongoliensis</name>
    <dbReference type="NCBI Taxonomy" id="321265"/>
    <lineage>
        <taxon>Bacteria</taxon>
        <taxon>Pseudomonadati</taxon>
        <taxon>Pseudomonadota</taxon>
        <taxon>Gammaproteobacteria</taxon>
        <taxon>Oceanospirillales</taxon>
        <taxon>Halomonadaceae</taxon>
        <taxon>Halomonas</taxon>
    </lineage>
</organism>
<dbReference type="InterPro" id="IPR032466">
    <property type="entry name" value="Metal_Hydrolase"/>
</dbReference>
<dbReference type="CDD" id="cd01310">
    <property type="entry name" value="TatD_DNAse"/>
    <property type="match status" value="1"/>
</dbReference>
<gene>
    <name evidence="4" type="ORF">QC820_02745</name>
</gene>
<evidence type="ECO:0000313" key="4">
    <source>
        <dbReference type="EMBL" id="MDR5891718.1"/>
    </source>
</evidence>
<evidence type="ECO:0000313" key="5">
    <source>
        <dbReference type="Proteomes" id="UP001252270"/>
    </source>
</evidence>
<evidence type="ECO:0000256" key="2">
    <source>
        <dbReference type="ARBA" id="ARBA00022723"/>
    </source>
</evidence>
<dbReference type="Gene3D" id="3.20.20.140">
    <property type="entry name" value="Metal-dependent hydrolases"/>
    <property type="match status" value="1"/>
</dbReference>
<comment type="caution">
    <text evidence="4">The sequence shown here is derived from an EMBL/GenBank/DDBJ whole genome shotgun (WGS) entry which is preliminary data.</text>
</comment>
<dbReference type="PANTHER" id="PTHR46124">
    <property type="entry name" value="D-AMINOACYL-TRNA DEACYLASE"/>
    <property type="match status" value="1"/>
</dbReference>
<dbReference type="PROSITE" id="PS01090">
    <property type="entry name" value="TATD_2"/>
    <property type="match status" value="1"/>
</dbReference>
<keyword evidence="5" id="KW-1185">Reference proteome</keyword>
<dbReference type="PROSITE" id="PS01137">
    <property type="entry name" value="TATD_1"/>
    <property type="match status" value="1"/>
</dbReference>
<dbReference type="RefSeq" id="WP_309635659.1">
    <property type="nucleotide sequence ID" value="NZ_JARWAL010000001.1"/>
</dbReference>
<reference evidence="4 5" key="1">
    <citation type="submission" date="2023-04" db="EMBL/GenBank/DDBJ databases">
        <title>A long-awaited taxogenomic arrangement of the family Halomonadaceae.</title>
        <authorList>
            <person name="De La Haba R."/>
            <person name="Chuvochina M."/>
            <person name="Wittouck S."/>
            <person name="Arahal D.R."/>
            <person name="Sanchez-Porro C."/>
            <person name="Hugenholtz P."/>
            <person name="Ventosa A."/>
        </authorList>
    </citation>
    <scope>NUCLEOTIDE SEQUENCE [LARGE SCALE GENOMIC DNA]</scope>
    <source>
        <strain evidence="4 5">DSM 17332</strain>
    </source>
</reference>
<dbReference type="PIRSF" id="PIRSF005902">
    <property type="entry name" value="DNase_TatD"/>
    <property type="match status" value="1"/>
</dbReference>
<dbReference type="EMBL" id="JARWAL010000001">
    <property type="protein sequence ID" value="MDR5891718.1"/>
    <property type="molecule type" value="Genomic_DNA"/>
</dbReference>
<keyword evidence="3 4" id="KW-0378">Hydrolase</keyword>
<protein>
    <submittedName>
        <fullName evidence="4">TatD family hydrolase</fullName>
        <ecNumber evidence="4">3.1.-.-</ecNumber>
    </submittedName>
</protein>
<dbReference type="SUPFAM" id="SSF51556">
    <property type="entry name" value="Metallo-dependent hydrolases"/>
    <property type="match status" value="1"/>
</dbReference>